<dbReference type="VEuPathDB" id="FungiDB:UMAG_10071"/>
<gene>
    <name evidence="5" type="ORF">UMAG_10071</name>
</gene>
<dbReference type="OrthoDB" id="74807at2759"/>
<evidence type="ECO:0000313" key="6">
    <source>
        <dbReference type="Proteomes" id="UP000000561"/>
    </source>
</evidence>
<dbReference type="eggNOG" id="KOG3362">
    <property type="taxonomic scope" value="Eukaryota"/>
</dbReference>
<evidence type="ECO:0000256" key="3">
    <source>
        <dbReference type="ARBA" id="ARBA00022833"/>
    </source>
</evidence>
<keyword evidence="2" id="KW-0863">Zinc-finger</keyword>
<evidence type="ECO:0008006" key="7">
    <source>
        <dbReference type="Google" id="ProtNLM"/>
    </source>
</evidence>
<evidence type="ECO:0000313" key="5">
    <source>
        <dbReference type="EMBL" id="KIS69668.1"/>
    </source>
</evidence>
<organism evidence="5 6">
    <name type="scientific">Mycosarcoma maydis</name>
    <name type="common">Corn smut fungus</name>
    <name type="synonym">Ustilago maydis</name>
    <dbReference type="NCBI Taxonomy" id="5270"/>
    <lineage>
        <taxon>Eukaryota</taxon>
        <taxon>Fungi</taxon>
        <taxon>Dikarya</taxon>
        <taxon>Basidiomycota</taxon>
        <taxon>Ustilaginomycotina</taxon>
        <taxon>Ustilaginomycetes</taxon>
        <taxon>Ustilaginales</taxon>
        <taxon>Ustilaginaceae</taxon>
        <taxon>Mycosarcoma</taxon>
    </lineage>
</organism>
<sequence length="216" mass="24142">MSVSVSLRKRRSVASRPVTNRPQTITGQQNRALNEEQERERQAKELDARRRRARRRLDELERINYRDAPTASASFSVAPNSSTGSLDASTSAAPDSTAATAADVDLVGAAAATVGVSLAQRRRNQAEIKRILVGGRRNLHSIVEELIDQGRLPLRGGKNRANWRSTRSAPSQKPARKYCTICGYYGDLACIRCGHRYCSRRCRDVHDENRCERPLR</sequence>
<dbReference type="CDD" id="cd21437">
    <property type="entry name" value="zf-HIT_ZNHIT1_like"/>
    <property type="match status" value="1"/>
</dbReference>
<dbReference type="PANTHER" id="PTHR13093">
    <property type="entry name" value="ZINC FINGER HIT DOMAIN CONTAINING PROTEIN 1"/>
    <property type="match status" value="1"/>
</dbReference>
<dbReference type="RefSeq" id="XP_011388798.1">
    <property type="nucleotide sequence ID" value="XM_011390496.1"/>
</dbReference>
<feature type="compositionally biased region" description="Polar residues" evidence="4">
    <location>
        <begin position="17"/>
        <end position="32"/>
    </location>
</feature>
<name>A0A0D1CT21_MYCMD</name>
<dbReference type="EMBL" id="CM003144">
    <property type="protein sequence ID" value="KIS69668.1"/>
    <property type="molecule type" value="Genomic_DNA"/>
</dbReference>
<keyword evidence="6" id="KW-1185">Reference proteome</keyword>
<dbReference type="STRING" id="237631.A0A0D1CT21"/>
<evidence type="ECO:0000256" key="1">
    <source>
        <dbReference type="ARBA" id="ARBA00022723"/>
    </source>
</evidence>
<dbReference type="GO" id="GO:0008270">
    <property type="term" value="F:zinc ion binding"/>
    <property type="evidence" value="ECO:0007669"/>
    <property type="project" value="UniProtKB-KW"/>
</dbReference>
<dbReference type="InterPro" id="IPR039723">
    <property type="entry name" value="Vps71/ZNHIT1"/>
</dbReference>
<protein>
    <recommendedName>
        <fullName evidence="7">HIT-type domain-containing protein</fullName>
    </recommendedName>
</protein>
<accession>A0A0D1CT21</accession>
<feature type="region of interest" description="Disordered" evidence="4">
    <location>
        <begin position="1"/>
        <end position="50"/>
    </location>
</feature>
<feature type="compositionally biased region" description="Basic and acidic residues" evidence="4">
    <location>
        <begin position="33"/>
        <end position="48"/>
    </location>
</feature>
<feature type="region of interest" description="Disordered" evidence="4">
    <location>
        <begin position="72"/>
        <end position="92"/>
    </location>
</feature>
<keyword evidence="1" id="KW-0479">Metal-binding</keyword>
<dbReference type="GO" id="GO:0006338">
    <property type="term" value="P:chromatin remodeling"/>
    <property type="evidence" value="ECO:0007669"/>
    <property type="project" value="InterPro"/>
</dbReference>
<dbReference type="KEGG" id="uma:UMAG_10071"/>
<proteinExistence type="predicted"/>
<dbReference type="Proteomes" id="UP000000561">
    <property type="component" value="Chromosome 5"/>
</dbReference>
<dbReference type="InParanoid" id="A0A0D1CT21"/>
<evidence type="ECO:0000256" key="4">
    <source>
        <dbReference type="SAM" id="MobiDB-lite"/>
    </source>
</evidence>
<reference evidence="5 6" key="1">
    <citation type="journal article" date="2006" name="Nature">
        <title>Insights from the genome of the biotrophic fungal plant pathogen Ustilago maydis.</title>
        <authorList>
            <person name="Kamper J."/>
            <person name="Kahmann R."/>
            <person name="Bolker M."/>
            <person name="Ma L.J."/>
            <person name="Brefort T."/>
            <person name="Saville B.J."/>
            <person name="Banuett F."/>
            <person name="Kronstad J.W."/>
            <person name="Gold S.E."/>
            <person name="Muller O."/>
            <person name="Perlin M.H."/>
            <person name="Wosten H.A."/>
            <person name="de Vries R."/>
            <person name="Ruiz-Herrera J."/>
            <person name="Reynaga-Pena C.G."/>
            <person name="Snetselaar K."/>
            <person name="McCann M."/>
            <person name="Perez-Martin J."/>
            <person name="Feldbrugge M."/>
            <person name="Basse C.W."/>
            <person name="Steinberg G."/>
            <person name="Ibeas J.I."/>
            <person name="Holloman W."/>
            <person name="Guzman P."/>
            <person name="Farman M."/>
            <person name="Stajich J.E."/>
            <person name="Sentandreu R."/>
            <person name="Gonzalez-Prieto J.M."/>
            <person name="Kennell J.C."/>
            <person name="Molina L."/>
            <person name="Schirawski J."/>
            <person name="Mendoza-Mendoza A."/>
            <person name="Greilinger D."/>
            <person name="Munch K."/>
            <person name="Rossel N."/>
            <person name="Scherer M."/>
            <person name="Vranes M."/>
            <person name="Ladendorf O."/>
            <person name="Vincon V."/>
            <person name="Fuchs U."/>
            <person name="Sandrock B."/>
            <person name="Meng S."/>
            <person name="Ho E.C."/>
            <person name="Cahill M.J."/>
            <person name="Boyce K.J."/>
            <person name="Klose J."/>
            <person name="Klosterman S.J."/>
            <person name="Deelstra H.J."/>
            <person name="Ortiz-Castellanos L."/>
            <person name="Li W."/>
            <person name="Sanchez-Alonso P."/>
            <person name="Schreier P.H."/>
            <person name="Hauser-Hahn I."/>
            <person name="Vaupel M."/>
            <person name="Koopmann E."/>
            <person name="Friedrich G."/>
            <person name="Voss H."/>
            <person name="Schluter T."/>
            <person name="Margolis J."/>
            <person name="Platt D."/>
            <person name="Swimmer C."/>
            <person name="Gnirke A."/>
            <person name="Chen F."/>
            <person name="Vysotskaia V."/>
            <person name="Mannhaupt G."/>
            <person name="Guldener U."/>
            <person name="Munsterkotter M."/>
            <person name="Haase D."/>
            <person name="Oesterheld M."/>
            <person name="Mewes H.W."/>
            <person name="Mauceli E.W."/>
            <person name="DeCaprio D."/>
            <person name="Wade C.M."/>
            <person name="Butler J."/>
            <person name="Young S."/>
            <person name="Jaffe D.B."/>
            <person name="Calvo S."/>
            <person name="Nusbaum C."/>
            <person name="Galagan J."/>
            <person name="Birren B.W."/>
        </authorList>
    </citation>
    <scope>NUCLEOTIDE SEQUENCE [LARGE SCALE GENOMIC DNA]</scope>
    <source>
        <strain evidence="6">DSM 14603 / FGSC 9021 / UM521</strain>
    </source>
</reference>
<evidence type="ECO:0000256" key="2">
    <source>
        <dbReference type="ARBA" id="ARBA00022771"/>
    </source>
</evidence>
<dbReference type="GeneID" id="23566145"/>
<dbReference type="GO" id="GO:0000812">
    <property type="term" value="C:Swr1 complex"/>
    <property type="evidence" value="ECO:0000318"/>
    <property type="project" value="GO_Central"/>
</dbReference>
<keyword evidence="3" id="KW-0862">Zinc</keyword>
<feature type="compositionally biased region" description="Polar residues" evidence="4">
    <location>
        <begin position="72"/>
        <end position="86"/>
    </location>
</feature>
<dbReference type="AlphaFoldDB" id="A0A0D1CT21"/>
<dbReference type="GO" id="GO:0031491">
    <property type="term" value="F:nucleosome binding"/>
    <property type="evidence" value="ECO:0000318"/>
    <property type="project" value="GO_Central"/>
</dbReference>